<dbReference type="GO" id="GO:0005840">
    <property type="term" value="C:ribosome"/>
    <property type="evidence" value="ECO:0007669"/>
    <property type="project" value="UniProtKB-KW"/>
</dbReference>
<dbReference type="AlphaFoldDB" id="A0A2M8W1B5"/>
<dbReference type="Proteomes" id="UP000231586">
    <property type="component" value="Unassembled WGS sequence"/>
</dbReference>
<dbReference type="GO" id="GO:0016747">
    <property type="term" value="F:acyltransferase activity, transferring groups other than amino-acyl groups"/>
    <property type="evidence" value="ECO:0007669"/>
    <property type="project" value="InterPro"/>
</dbReference>
<dbReference type="CDD" id="cd04301">
    <property type="entry name" value="NAT_SF"/>
    <property type="match status" value="1"/>
</dbReference>
<evidence type="ECO:0000313" key="4">
    <source>
        <dbReference type="EMBL" id="PJI84706.1"/>
    </source>
</evidence>
<keyword evidence="5" id="KW-1185">Reference proteome</keyword>
<sequence>MTAPDPQPVVRPATTDDLEALADVAAATFPLACPPGTTPEDVDAFVAAHLSRERFTAYLGDERRDVLVAVEGGGDGGEPGTVIGYAMTVAGEPADADVGRAVRARPTLELSKLYVLPGHHGAGVSAELVASVLECAQVRGVASVWLGVNQLNVRAQRFYTKSGFARVGTKTFQVGDQLHDDYVMERVVR</sequence>
<keyword evidence="1" id="KW-0808">Transferase</keyword>
<evidence type="ECO:0000256" key="1">
    <source>
        <dbReference type="ARBA" id="ARBA00022679"/>
    </source>
</evidence>
<gene>
    <name evidence="4" type="ORF">CLV34_3161</name>
</gene>
<keyword evidence="2" id="KW-0012">Acyltransferase</keyword>
<feature type="domain" description="N-acetyltransferase" evidence="3">
    <location>
        <begin position="8"/>
        <end position="189"/>
    </location>
</feature>
<name>A0A2M8W1B5_9MICO</name>
<evidence type="ECO:0000256" key="2">
    <source>
        <dbReference type="ARBA" id="ARBA00023315"/>
    </source>
</evidence>
<keyword evidence="4" id="KW-0687">Ribonucleoprotein</keyword>
<keyword evidence="4" id="KW-0689">Ribosomal protein</keyword>
<dbReference type="InterPro" id="IPR000182">
    <property type="entry name" value="GNAT_dom"/>
</dbReference>
<dbReference type="InterPro" id="IPR050832">
    <property type="entry name" value="Bact_Acetyltransf"/>
</dbReference>
<dbReference type="RefSeq" id="WP_100351258.1">
    <property type="nucleotide sequence ID" value="NZ_PGTZ01000014.1"/>
</dbReference>
<comment type="caution">
    <text evidence="4">The sequence shown here is derived from an EMBL/GenBank/DDBJ whole genome shotgun (WGS) entry which is preliminary data.</text>
</comment>
<dbReference type="PROSITE" id="PS51186">
    <property type="entry name" value="GNAT"/>
    <property type="match status" value="1"/>
</dbReference>
<evidence type="ECO:0000259" key="3">
    <source>
        <dbReference type="PROSITE" id="PS51186"/>
    </source>
</evidence>
<dbReference type="SUPFAM" id="SSF55729">
    <property type="entry name" value="Acyl-CoA N-acyltransferases (Nat)"/>
    <property type="match status" value="1"/>
</dbReference>
<dbReference type="OrthoDB" id="143110at2"/>
<protein>
    <submittedName>
        <fullName evidence="4">Ribosomal protein S18 acetylase RimI-like enzyme</fullName>
    </submittedName>
</protein>
<evidence type="ECO:0000313" key="5">
    <source>
        <dbReference type="Proteomes" id="UP000231586"/>
    </source>
</evidence>
<dbReference type="Gene3D" id="3.40.630.30">
    <property type="match status" value="1"/>
</dbReference>
<dbReference type="PANTHER" id="PTHR43877">
    <property type="entry name" value="AMINOALKYLPHOSPHONATE N-ACETYLTRANSFERASE-RELATED-RELATED"/>
    <property type="match status" value="1"/>
</dbReference>
<proteinExistence type="predicted"/>
<dbReference type="Pfam" id="PF00583">
    <property type="entry name" value="Acetyltransf_1"/>
    <property type="match status" value="1"/>
</dbReference>
<dbReference type="InterPro" id="IPR016181">
    <property type="entry name" value="Acyl_CoA_acyltransferase"/>
</dbReference>
<accession>A0A2M8W1B5</accession>
<reference evidence="4 5" key="1">
    <citation type="submission" date="2017-11" db="EMBL/GenBank/DDBJ databases">
        <title>Genomic Encyclopedia of Archaeal and Bacterial Type Strains, Phase II (KMG-II): From Individual Species to Whole Genera.</title>
        <authorList>
            <person name="Goeker M."/>
        </authorList>
    </citation>
    <scope>NUCLEOTIDE SEQUENCE [LARGE SCALE GENOMIC DNA]</scope>
    <source>
        <strain evidence="4 5">DSM 22413</strain>
    </source>
</reference>
<dbReference type="EMBL" id="PGTZ01000014">
    <property type="protein sequence ID" value="PJI84706.1"/>
    <property type="molecule type" value="Genomic_DNA"/>
</dbReference>
<organism evidence="4 5">
    <name type="scientific">Luteimicrobium subarcticum</name>
    <dbReference type="NCBI Taxonomy" id="620910"/>
    <lineage>
        <taxon>Bacteria</taxon>
        <taxon>Bacillati</taxon>
        <taxon>Actinomycetota</taxon>
        <taxon>Actinomycetes</taxon>
        <taxon>Micrococcales</taxon>
        <taxon>Luteimicrobium</taxon>
    </lineage>
</organism>